<organism evidence="1 2">
    <name type="scientific">Symbiodinium pilosum</name>
    <name type="common">Dinoflagellate</name>
    <dbReference type="NCBI Taxonomy" id="2952"/>
    <lineage>
        <taxon>Eukaryota</taxon>
        <taxon>Sar</taxon>
        <taxon>Alveolata</taxon>
        <taxon>Dinophyceae</taxon>
        <taxon>Suessiales</taxon>
        <taxon>Symbiodiniaceae</taxon>
        <taxon>Symbiodinium</taxon>
    </lineage>
</organism>
<protein>
    <submittedName>
        <fullName evidence="1">Uncharacterized protein</fullName>
    </submittedName>
</protein>
<feature type="non-terminal residue" evidence="1">
    <location>
        <position position="1"/>
    </location>
</feature>
<dbReference type="Proteomes" id="UP000649617">
    <property type="component" value="Unassembled WGS sequence"/>
</dbReference>
<sequence length="270" mass="29791">DCAQATGPGAYVIQKANDWIELFKSKSSLASLLQIFQAQFPNSPTCANGGGRCQAPLQQKLDAAVFNDVMDTLTAYMPPWVDESVFEKARKNSQFKGISLFGFLGTMTYVGAEYQAVGTLRAGFRGKRSITIANFDDLWRFLPDDVLSQKKGNWSEAYTIINFMAEVLSSKNDIVKSMLQKDGLFETAIVDEGDVIYIPSGVLVVERVLDGSPCTGLRLSVPDTESKSAKANVCRLIKEHQARISNPDASQLLSLWKFLRDLPEAEESDK</sequence>
<dbReference type="AlphaFoldDB" id="A0A812RIF7"/>
<evidence type="ECO:0000313" key="2">
    <source>
        <dbReference type="Proteomes" id="UP000649617"/>
    </source>
</evidence>
<dbReference type="OrthoDB" id="415168at2759"/>
<accession>A0A812RIF7</accession>
<dbReference type="EMBL" id="CAJNIZ010020414">
    <property type="protein sequence ID" value="CAE7440196.1"/>
    <property type="molecule type" value="Genomic_DNA"/>
</dbReference>
<name>A0A812RIF7_SYMPI</name>
<comment type="caution">
    <text evidence="1">The sequence shown here is derived from an EMBL/GenBank/DDBJ whole genome shotgun (WGS) entry which is preliminary data.</text>
</comment>
<proteinExistence type="predicted"/>
<reference evidence="1" key="1">
    <citation type="submission" date="2021-02" db="EMBL/GenBank/DDBJ databases">
        <authorList>
            <person name="Dougan E. K."/>
            <person name="Rhodes N."/>
            <person name="Thang M."/>
            <person name="Chan C."/>
        </authorList>
    </citation>
    <scope>NUCLEOTIDE SEQUENCE</scope>
</reference>
<keyword evidence="2" id="KW-1185">Reference proteome</keyword>
<gene>
    <name evidence="1" type="ORF">SPIL2461_LOCUS10731</name>
</gene>
<evidence type="ECO:0000313" key="1">
    <source>
        <dbReference type="EMBL" id="CAE7440196.1"/>
    </source>
</evidence>